<comment type="similarity">
    <text evidence="1">Belongs to the 'phage' integrase family.</text>
</comment>
<dbReference type="GO" id="GO:0015074">
    <property type="term" value="P:DNA integration"/>
    <property type="evidence" value="ECO:0007669"/>
    <property type="project" value="UniProtKB-KW"/>
</dbReference>
<dbReference type="InterPro" id="IPR013762">
    <property type="entry name" value="Integrase-like_cat_sf"/>
</dbReference>
<evidence type="ECO:0000256" key="3">
    <source>
        <dbReference type="ARBA" id="ARBA00022908"/>
    </source>
</evidence>
<reference evidence="9 10" key="1">
    <citation type="submission" date="2019-07" db="EMBL/GenBank/DDBJ databases">
        <title>Serratia strains were isolated from fresh produce.</title>
        <authorList>
            <person name="Cho G.-S."/>
            <person name="Stein M."/>
            <person name="Lee W."/>
            <person name="Suh S.H."/>
            <person name="Franz C.M.A.P."/>
        </authorList>
    </citation>
    <scope>NUCLEOTIDE SEQUENCE [LARGE SCALE GENOMIC DNA]</scope>
    <source>
        <strain evidence="9 10">S16</strain>
    </source>
</reference>
<feature type="region of interest" description="Disordered" evidence="7">
    <location>
        <begin position="34"/>
        <end position="66"/>
    </location>
</feature>
<dbReference type="GO" id="GO:0003677">
    <property type="term" value="F:DNA binding"/>
    <property type="evidence" value="ECO:0007669"/>
    <property type="project" value="InterPro"/>
</dbReference>
<keyword evidence="5" id="KW-0804">Transcription</keyword>
<evidence type="ECO:0000313" key="9">
    <source>
        <dbReference type="EMBL" id="TXE27180.1"/>
    </source>
</evidence>
<evidence type="ECO:0000313" key="10">
    <source>
        <dbReference type="Proteomes" id="UP000321126"/>
    </source>
</evidence>
<dbReference type="PANTHER" id="PTHR30349:SF62">
    <property type="entry name" value="TYPE 1 FIMBRIAE REGULATORY PROTEIN FIMB-RELATED"/>
    <property type="match status" value="1"/>
</dbReference>
<evidence type="ECO:0000259" key="8">
    <source>
        <dbReference type="PROSITE" id="PS51898"/>
    </source>
</evidence>
<sequence length="269" mass="29186">MLRELQGTLCALQSTLTALGAVLEQALSTADAADDAGADTAAPAPRADDTAPRSRTSTPVRLPPVRPRARRNHLTAPEVAALLAGARLTTQGPRDHGLLLLCFLHGLRASELCDLRLSDVDLAGGSIAIRRLKKGFSTRHPLPDEAADALRAWLTARDRYPGAGQSDRLFLSRTGRPLSRQLLHHLIGRLGRQVNLPVGAHPHMLRHACGFALADRGIDTRLIQDYLGHRNIRHTVWYTASNAARFRGLWHRPVSCGCAVSPARAAWHG</sequence>
<comment type="caution">
    <text evidence="9">The sequence shown here is derived from an EMBL/GenBank/DDBJ whole genome shotgun (WGS) entry which is preliminary data.</text>
</comment>
<dbReference type="Proteomes" id="UP000321126">
    <property type="component" value="Unassembled WGS sequence"/>
</dbReference>
<evidence type="ECO:0000256" key="1">
    <source>
        <dbReference type="ARBA" id="ARBA00008857"/>
    </source>
</evidence>
<dbReference type="AlphaFoldDB" id="A0A5C7BT65"/>
<evidence type="ECO:0000256" key="5">
    <source>
        <dbReference type="ARBA" id="ARBA00023163"/>
    </source>
</evidence>
<dbReference type="GO" id="GO:0006310">
    <property type="term" value="P:DNA recombination"/>
    <property type="evidence" value="ECO:0007669"/>
    <property type="project" value="UniProtKB-KW"/>
</dbReference>
<dbReference type="InterPro" id="IPR002104">
    <property type="entry name" value="Integrase_catalytic"/>
</dbReference>
<keyword evidence="6" id="KW-0233">DNA recombination</keyword>
<dbReference type="PANTHER" id="PTHR30349">
    <property type="entry name" value="PHAGE INTEGRASE-RELATED"/>
    <property type="match status" value="1"/>
</dbReference>
<accession>A0A5C7BT65</accession>
<dbReference type="NCBIfam" id="NF007370">
    <property type="entry name" value="PRK09870.1"/>
    <property type="match status" value="1"/>
</dbReference>
<dbReference type="PROSITE" id="PS51898">
    <property type="entry name" value="TYR_RECOMBINASE"/>
    <property type="match status" value="1"/>
</dbReference>
<dbReference type="SUPFAM" id="SSF56349">
    <property type="entry name" value="DNA breaking-rejoining enzymes"/>
    <property type="match status" value="1"/>
</dbReference>
<protein>
    <submittedName>
        <fullName evidence="9">Tyrosine-type recombinase/integrase</fullName>
    </submittedName>
</protein>
<keyword evidence="2" id="KW-1029">Fimbrium biogenesis</keyword>
<proteinExistence type="inferred from homology"/>
<name>A0A5C7BT65_SERMA</name>
<dbReference type="Pfam" id="PF00589">
    <property type="entry name" value="Phage_integrase"/>
    <property type="match status" value="1"/>
</dbReference>
<dbReference type="Gene3D" id="1.10.443.10">
    <property type="entry name" value="Intergrase catalytic core"/>
    <property type="match status" value="1"/>
</dbReference>
<keyword evidence="3" id="KW-0229">DNA integration</keyword>
<evidence type="ECO:0000256" key="7">
    <source>
        <dbReference type="SAM" id="MobiDB-lite"/>
    </source>
</evidence>
<evidence type="ECO:0000256" key="2">
    <source>
        <dbReference type="ARBA" id="ARBA00022558"/>
    </source>
</evidence>
<dbReference type="InterPro" id="IPR050090">
    <property type="entry name" value="Tyrosine_recombinase_XerCD"/>
</dbReference>
<gene>
    <name evidence="9" type="ORF">FOT62_22965</name>
</gene>
<evidence type="ECO:0000256" key="6">
    <source>
        <dbReference type="ARBA" id="ARBA00023172"/>
    </source>
</evidence>
<evidence type="ECO:0000256" key="4">
    <source>
        <dbReference type="ARBA" id="ARBA00023015"/>
    </source>
</evidence>
<organism evidence="9 10">
    <name type="scientific">Serratia marcescens</name>
    <dbReference type="NCBI Taxonomy" id="615"/>
    <lineage>
        <taxon>Bacteria</taxon>
        <taxon>Pseudomonadati</taxon>
        <taxon>Pseudomonadota</taxon>
        <taxon>Gammaproteobacteria</taxon>
        <taxon>Enterobacterales</taxon>
        <taxon>Yersiniaceae</taxon>
        <taxon>Serratia</taxon>
    </lineage>
</organism>
<keyword evidence="4" id="KW-0805">Transcription regulation</keyword>
<feature type="domain" description="Tyr recombinase" evidence="8">
    <location>
        <begin position="69"/>
        <end position="251"/>
    </location>
</feature>
<dbReference type="InterPro" id="IPR011010">
    <property type="entry name" value="DNA_brk_join_enz"/>
</dbReference>
<dbReference type="EMBL" id="VOUQ01000019">
    <property type="protein sequence ID" value="TXE27180.1"/>
    <property type="molecule type" value="Genomic_DNA"/>
</dbReference>